<dbReference type="AlphaFoldDB" id="A0A7W7HLT5"/>
<dbReference type="Proteomes" id="UP000631312">
    <property type="component" value="Unassembled WGS sequence"/>
</dbReference>
<organism evidence="2 3">
    <name type="scientific">Actinoplanes lobatus</name>
    <dbReference type="NCBI Taxonomy" id="113568"/>
    <lineage>
        <taxon>Bacteria</taxon>
        <taxon>Bacillati</taxon>
        <taxon>Actinomycetota</taxon>
        <taxon>Actinomycetes</taxon>
        <taxon>Micromonosporales</taxon>
        <taxon>Micromonosporaceae</taxon>
        <taxon>Actinoplanes</taxon>
    </lineage>
</organism>
<keyword evidence="4" id="KW-1185">Reference proteome</keyword>
<dbReference type="EMBL" id="BOMP01000034">
    <property type="protein sequence ID" value="GIE39501.1"/>
    <property type="molecule type" value="Genomic_DNA"/>
</dbReference>
<dbReference type="RefSeq" id="WP_188124650.1">
    <property type="nucleotide sequence ID" value="NZ_BOMP01000034.1"/>
</dbReference>
<protein>
    <submittedName>
        <fullName evidence="2">Uncharacterized protein</fullName>
    </submittedName>
</protein>
<reference evidence="2 3" key="1">
    <citation type="submission" date="2020-08" db="EMBL/GenBank/DDBJ databases">
        <title>Sequencing the genomes of 1000 actinobacteria strains.</title>
        <authorList>
            <person name="Klenk H.-P."/>
        </authorList>
    </citation>
    <scope>NUCLEOTIDE SEQUENCE [LARGE SCALE GENOMIC DNA]</scope>
    <source>
        <strain evidence="2 3">DSM 43150</strain>
    </source>
</reference>
<evidence type="ECO:0000313" key="4">
    <source>
        <dbReference type="Proteomes" id="UP000631312"/>
    </source>
</evidence>
<dbReference type="EMBL" id="JACHNC010000001">
    <property type="protein sequence ID" value="MBB4752893.1"/>
    <property type="molecule type" value="Genomic_DNA"/>
</dbReference>
<sequence>MSTLARLVAQVRGQAADRLHERLSALVSAEQARLLEQLLDVSESSRFSQLNGCGRR</sequence>
<name>A0A7W7HLT5_9ACTN</name>
<evidence type="ECO:0000313" key="3">
    <source>
        <dbReference type="Proteomes" id="UP000590511"/>
    </source>
</evidence>
<evidence type="ECO:0000313" key="2">
    <source>
        <dbReference type="EMBL" id="MBB4752893.1"/>
    </source>
</evidence>
<reference evidence="1 4" key="2">
    <citation type="submission" date="2021-01" db="EMBL/GenBank/DDBJ databases">
        <title>Whole genome shotgun sequence of Actinoplanes lobatus NBRC 12513.</title>
        <authorList>
            <person name="Komaki H."/>
            <person name="Tamura T."/>
        </authorList>
    </citation>
    <scope>NUCLEOTIDE SEQUENCE [LARGE SCALE GENOMIC DNA]</scope>
    <source>
        <strain evidence="1 4">NBRC 12513</strain>
    </source>
</reference>
<proteinExistence type="predicted"/>
<gene>
    <name evidence="1" type="ORF">Alo02nite_23990</name>
    <name evidence="2" type="ORF">BJ964_007054</name>
</gene>
<comment type="caution">
    <text evidence="2">The sequence shown here is derived from an EMBL/GenBank/DDBJ whole genome shotgun (WGS) entry which is preliminary data.</text>
</comment>
<evidence type="ECO:0000313" key="1">
    <source>
        <dbReference type="EMBL" id="GIE39501.1"/>
    </source>
</evidence>
<accession>A0A7W7HLT5</accession>
<dbReference type="Proteomes" id="UP000590511">
    <property type="component" value="Unassembled WGS sequence"/>
</dbReference>